<keyword evidence="4" id="KW-1185">Reference proteome</keyword>
<comment type="caution">
    <text evidence="3">The sequence shown here is derived from an EMBL/GenBank/DDBJ whole genome shotgun (WGS) entry which is preliminary data.</text>
</comment>
<gene>
    <name evidence="3" type="ORF">A0J61_05053</name>
</gene>
<dbReference type="InParanoid" id="A0A1C7NCS2"/>
<dbReference type="EMBL" id="LUGH01000263">
    <property type="protein sequence ID" value="OBZ86891.1"/>
    <property type="molecule type" value="Genomic_DNA"/>
</dbReference>
<feature type="compositionally biased region" description="Polar residues" evidence="1">
    <location>
        <begin position="1"/>
        <end position="25"/>
    </location>
</feature>
<accession>A0A1C7NCS2</accession>
<sequence length="219" mass="24000">MSSLEGTTVTPEQATALSTPTTWEDISSASRRSSRKSSPGSDGLPYEILGFSLRLPVLPPLVLRLYKEALTSAKFPASWMISLMTLLPKQGDLTPAANYRPIQLVNTDNKIFTRIVNAQILLVVDSLINRHQLGFMPGQFTADHGMLTTILMENDSLLSPPTSTDIGLLLDQEKAYDRVNLSFLQTALTSLAFPSPLITSIIVLFSFNQIQINLNGHLA</sequence>
<dbReference type="Pfam" id="PF00078">
    <property type="entry name" value="RVT_1"/>
    <property type="match status" value="1"/>
</dbReference>
<reference evidence="3 4" key="1">
    <citation type="submission" date="2016-03" db="EMBL/GenBank/DDBJ databases">
        <title>Choanephora cucurbitarum.</title>
        <authorList>
            <person name="Min B."/>
            <person name="Park H."/>
            <person name="Park J.-H."/>
            <person name="Shin H.-D."/>
            <person name="Choi I.-G."/>
        </authorList>
    </citation>
    <scope>NUCLEOTIDE SEQUENCE [LARGE SCALE GENOMIC DNA]</scope>
    <source>
        <strain evidence="3 4">KUS-F28377</strain>
    </source>
</reference>
<proteinExistence type="predicted"/>
<feature type="compositionally biased region" description="Low complexity" evidence="1">
    <location>
        <begin position="27"/>
        <end position="41"/>
    </location>
</feature>
<evidence type="ECO:0000259" key="2">
    <source>
        <dbReference type="Pfam" id="PF00078"/>
    </source>
</evidence>
<dbReference type="InterPro" id="IPR000477">
    <property type="entry name" value="RT_dom"/>
</dbReference>
<feature type="non-terminal residue" evidence="3">
    <location>
        <position position="219"/>
    </location>
</feature>
<evidence type="ECO:0000256" key="1">
    <source>
        <dbReference type="SAM" id="MobiDB-lite"/>
    </source>
</evidence>
<dbReference type="OrthoDB" id="2282358at2759"/>
<organism evidence="3 4">
    <name type="scientific">Choanephora cucurbitarum</name>
    <dbReference type="NCBI Taxonomy" id="101091"/>
    <lineage>
        <taxon>Eukaryota</taxon>
        <taxon>Fungi</taxon>
        <taxon>Fungi incertae sedis</taxon>
        <taxon>Mucoromycota</taxon>
        <taxon>Mucoromycotina</taxon>
        <taxon>Mucoromycetes</taxon>
        <taxon>Mucorales</taxon>
        <taxon>Mucorineae</taxon>
        <taxon>Choanephoraceae</taxon>
        <taxon>Choanephoroideae</taxon>
        <taxon>Choanephora</taxon>
    </lineage>
</organism>
<protein>
    <recommendedName>
        <fullName evidence="2">Reverse transcriptase domain-containing protein</fullName>
    </recommendedName>
</protein>
<evidence type="ECO:0000313" key="4">
    <source>
        <dbReference type="Proteomes" id="UP000093000"/>
    </source>
</evidence>
<name>A0A1C7NCS2_9FUNG</name>
<feature type="region of interest" description="Disordered" evidence="1">
    <location>
        <begin position="1"/>
        <end position="41"/>
    </location>
</feature>
<dbReference type="Proteomes" id="UP000093000">
    <property type="component" value="Unassembled WGS sequence"/>
</dbReference>
<feature type="domain" description="Reverse transcriptase" evidence="2">
    <location>
        <begin position="88"/>
        <end position="209"/>
    </location>
</feature>
<dbReference type="PANTHER" id="PTHR19446">
    <property type="entry name" value="REVERSE TRANSCRIPTASES"/>
    <property type="match status" value="1"/>
</dbReference>
<evidence type="ECO:0000313" key="3">
    <source>
        <dbReference type="EMBL" id="OBZ86891.1"/>
    </source>
</evidence>
<dbReference type="AlphaFoldDB" id="A0A1C7NCS2"/>